<organism evidence="5 6">
    <name type="scientific">Molorchus minor</name>
    <dbReference type="NCBI Taxonomy" id="1323400"/>
    <lineage>
        <taxon>Eukaryota</taxon>
        <taxon>Metazoa</taxon>
        <taxon>Ecdysozoa</taxon>
        <taxon>Arthropoda</taxon>
        <taxon>Hexapoda</taxon>
        <taxon>Insecta</taxon>
        <taxon>Pterygota</taxon>
        <taxon>Neoptera</taxon>
        <taxon>Endopterygota</taxon>
        <taxon>Coleoptera</taxon>
        <taxon>Polyphaga</taxon>
        <taxon>Cucujiformia</taxon>
        <taxon>Chrysomeloidea</taxon>
        <taxon>Cerambycidae</taxon>
        <taxon>Lamiinae</taxon>
        <taxon>Monochamini</taxon>
        <taxon>Molorchus</taxon>
    </lineage>
</organism>
<gene>
    <name evidence="5" type="ORF">NQ317_004013</name>
</gene>
<comment type="caution">
    <text evidence="5">The sequence shown here is derived from an EMBL/GenBank/DDBJ whole genome shotgun (WGS) entry which is preliminary data.</text>
</comment>
<reference evidence="5" key="1">
    <citation type="journal article" date="2023" name="Insect Mol. Biol.">
        <title>Genome sequencing provides insights into the evolution of gene families encoding plant cell wall-degrading enzymes in longhorned beetles.</title>
        <authorList>
            <person name="Shin N.R."/>
            <person name="Okamura Y."/>
            <person name="Kirsch R."/>
            <person name="Pauchet Y."/>
        </authorList>
    </citation>
    <scope>NUCLEOTIDE SEQUENCE</scope>
    <source>
        <strain evidence="5">MMC_N1</strain>
    </source>
</reference>
<dbReference type="Gene3D" id="3.40.50.2000">
    <property type="entry name" value="Glycogen Phosphorylase B"/>
    <property type="match status" value="1"/>
</dbReference>
<evidence type="ECO:0000256" key="1">
    <source>
        <dbReference type="ARBA" id="ARBA00009995"/>
    </source>
</evidence>
<dbReference type="InterPro" id="IPR050271">
    <property type="entry name" value="UDP-glycosyltransferase"/>
</dbReference>
<evidence type="ECO:0000256" key="2">
    <source>
        <dbReference type="ARBA" id="ARBA00022676"/>
    </source>
</evidence>
<dbReference type="Proteomes" id="UP001162164">
    <property type="component" value="Unassembled WGS sequence"/>
</dbReference>
<protein>
    <submittedName>
        <fullName evidence="5">Uncharacterized protein</fullName>
    </submittedName>
</protein>
<evidence type="ECO:0000313" key="5">
    <source>
        <dbReference type="EMBL" id="KAJ8981277.1"/>
    </source>
</evidence>
<comment type="similarity">
    <text evidence="1">Belongs to the UDP-glycosyltransferase family.</text>
</comment>
<dbReference type="PANTHER" id="PTHR48043">
    <property type="entry name" value="EG:EG0003.4 PROTEIN-RELATED"/>
    <property type="match status" value="1"/>
</dbReference>
<keyword evidence="3" id="KW-0808">Transferase</keyword>
<keyword evidence="4" id="KW-0732">Signal</keyword>
<proteinExistence type="inferred from homology"/>
<keyword evidence="6" id="KW-1185">Reference proteome</keyword>
<evidence type="ECO:0000256" key="4">
    <source>
        <dbReference type="SAM" id="SignalP"/>
    </source>
</evidence>
<dbReference type="SUPFAM" id="SSF53756">
    <property type="entry name" value="UDP-Glycosyltransferase/glycogen phosphorylase"/>
    <property type="match status" value="1"/>
</dbReference>
<feature type="chain" id="PRO_5047362633" evidence="4">
    <location>
        <begin position="18"/>
        <end position="183"/>
    </location>
</feature>
<evidence type="ECO:0000256" key="3">
    <source>
        <dbReference type="ARBA" id="ARBA00022679"/>
    </source>
</evidence>
<feature type="signal peptide" evidence="4">
    <location>
        <begin position="1"/>
        <end position="17"/>
    </location>
</feature>
<sequence length="183" mass="21241">MLFPFLLLLFLPRNGDSARVLGVLPTPSYSHQIVFRPIWKELAKRGHEVVVITTDLENSNMTNIREIDVSFTYDLWLNKYKVFKQFVDDRDICDKELSHPPVRDLITNKSEHFDLVVVENMVPIMMGFAERFKCPSVAVTTLDFPNMYHTLLGSPDHPVAYPDPMLPFIEKMNFFGTTFERTL</sequence>
<dbReference type="EMBL" id="JAPWTJ010000191">
    <property type="protein sequence ID" value="KAJ8981277.1"/>
    <property type="molecule type" value="Genomic_DNA"/>
</dbReference>
<keyword evidence="2" id="KW-0328">Glycosyltransferase</keyword>
<dbReference type="PANTHER" id="PTHR48043:SF159">
    <property type="entry name" value="EG:EG0003.4 PROTEIN-RELATED"/>
    <property type="match status" value="1"/>
</dbReference>
<evidence type="ECO:0000313" key="6">
    <source>
        <dbReference type="Proteomes" id="UP001162164"/>
    </source>
</evidence>
<name>A0ABQ9JV56_9CUCU</name>
<accession>A0ABQ9JV56</accession>